<protein>
    <submittedName>
        <fullName evidence="2">Cyclic nucleotide-binding domain-containing protein</fullName>
    </submittedName>
</protein>
<evidence type="ECO:0000313" key="3">
    <source>
        <dbReference type="Proteomes" id="UP000443582"/>
    </source>
</evidence>
<proteinExistence type="predicted"/>
<comment type="caution">
    <text evidence="2">The sequence shown here is derived from an EMBL/GenBank/DDBJ whole genome shotgun (WGS) entry which is preliminary data.</text>
</comment>
<dbReference type="EMBL" id="QDKL01000003">
    <property type="protein sequence ID" value="RZF20520.1"/>
    <property type="molecule type" value="Genomic_DNA"/>
</dbReference>
<keyword evidence="3" id="KW-1185">Reference proteome</keyword>
<dbReference type="InterPro" id="IPR018490">
    <property type="entry name" value="cNMP-bd_dom_sf"/>
</dbReference>
<dbReference type="PANTHER" id="PTHR11635">
    <property type="entry name" value="CAMP-DEPENDENT PROTEIN KINASE REGULATORY CHAIN"/>
    <property type="match status" value="1"/>
</dbReference>
<dbReference type="Pfam" id="PF00027">
    <property type="entry name" value="cNMP_binding"/>
    <property type="match status" value="1"/>
</dbReference>
<feature type="domain" description="Cyclic nucleotide-binding" evidence="1">
    <location>
        <begin position="1"/>
        <end position="86"/>
    </location>
</feature>
<organism evidence="2 3">
    <name type="scientific">Halobacteriovorax vibrionivorans</name>
    <dbReference type="NCBI Taxonomy" id="2152716"/>
    <lineage>
        <taxon>Bacteria</taxon>
        <taxon>Pseudomonadati</taxon>
        <taxon>Bdellovibrionota</taxon>
        <taxon>Bacteriovoracia</taxon>
        <taxon>Bacteriovoracales</taxon>
        <taxon>Halobacteriovoraceae</taxon>
        <taxon>Halobacteriovorax</taxon>
    </lineage>
</organism>
<evidence type="ECO:0000259" key="1">
    <source>
        <dbReference type="PROSITE" id="PS50042"/>
    </source>
</evidence>
<dbReference type="InterPro" id="IPR000595">
    <property type="entry name" value="cNMP-bd_dom"/>
</dbReference>
<dbReference type="PRINTS" id="PR00103">
    <property type="entry name" value="CAMPKINASE"/>
</dbReference>
<dbReference type="InterPro" id="IPR050503">
    <property type="entry name" value="cAMP-dep_PK_reg_su-like"/>
</dbReference>
<dbReference type="PROSITE" id="PS50042">
    <property type="entry name" value="CNMP_BINDING_3"/>
    <property type="match status" value="1"/>
</dbReference>
<dbReference type="Gene3D" id="2.60.120.10">
    <property type="entry name" value="Jelly Rolls"/>
    <property type="match status" value="1"/>
</dbReference>
<reference evidence="3" key="1">
    <citation type="journal article" date="2019" name="Int. J. Syst. Evol. Microbiol.">
        <title>Halobacteriovorax valvorus sp. nov., a novel prokaryotic predator isolated from coastal seawater of China.</title>
        <authorList>
            <person name="Chen M.-X."/>
        </authorList>
    </citation>
    <scope>NUCLEOTIDE SEQUENCE [LARGE SCALE GENOMIC DNA]</scope>
    <source>
        <strain evidence="3">BL9</strain>
    </source>
</reference>
<dbReference type="CDD" id="cd00038">
    <property type="entry name" value="CAP_ED"/>
    <property type="match status" value="1"/>
</dbReference>
<dbReference type="PANTHER" id="PTHR11635:SF152">
    <property type="entry name" value="CAMP-DEPENDENT PROTEIN KINASE TYPE I REGULATORY SUBUNIT-RELATED"/>
    <property type="match status" value="1"/>
</dbReference>
<dbReference type="Proteomes" id="UP000443582">
    <property type="component" value="Unassembled WGS sequence"/>
</dbReference>
<dbReference type="SUPFAM" id="SSF51206">
    <property type="entry name" value="cAMP-binding domain-like"/>
    <property type="match status" value="1"/>
</dbReference>
<dbReference type="InterPro" id="IPR014710">
    <property type="entry name" value="RmlC-like_jellyroll"/>
</dbReference>
<gene>
    <name evidence="2" type="ORF">DAY19_11070</name>
</gene>
<sequence length="136" mass="15251">MRLTHEANKIIIKQGDQSDTIYLVEEGELLVFVVDGSKVSPVATIGPGEMIGEMAFFAGTHRAAYVMTKTPTTLMEIDSETIKDQIPDWLFKMTKNVVDRIHHLDKVIAKSGIKRKKVDSVKPLSIEEQRSILDLI</sequence>
<name>A0ABY0ID24_9BACT</name>
<dbReference type="RefSeq" id="WP_115362413.1">
    <property type="nucleotide sequence ID" value="NZ_QDKL01000003.1"/>
</dbReference>
<evidence type="ECO:0000313" key="2">
    <source>
        <dbReference type="EMBL" id="RZF20520.1"/>
    </source>
</evidence>
<accession>A0ABY0ID24</accession>